<dbReference type="InterPro" id="IPR002611">
    <property type="entry name" value="IstB_ATP-bd"/>
</dbReference>
<evidence type="ECO:0000313" key="3">
    <source>
        <dbReference type="Proteomes" id="UP000775500"/>
    </source>
</evidence>
<evidence type="ECO:0000259" key="1">
    <source>
        <dbReference type="Pfam" id="PF01695"/>
    </source>
</evidence>
<name>A0ABS2FLR8_9FIRM</name>
<gene>
    <name evidence="2" type="ORF">H5982_00285</name>
</gene>
<evidence type="ECO:0000313" key="2">
    <source>
        <dbReference type="EMBL" id="MBM6830550.1"/>
    </source>
</evidence>
<keyword evidence="3" id="KW-1185">Reference proteome</keyword>
<dbReference type="EMBL" id="JACJLU010000001">
    <property type="protein sequence ID" value="MBM6830550.1"/>
    <property type="molecule type" value="Genomic_DNA"/>
</dbReference>
<dbReference type="PANTHER" id="PTHR30050:SF8">
    <property type="entry name" value="PRIMOSOMAL PROTEIN DNAI"/>
    <property type="match status" value="1"/>
</dbReference>
<dbReference type="GO" id="GO:0005524">
    <property type="term" value="F:ATP binding"/>
    <property type="evidence" value="ECO:0007669"/>
    <property type="project" value="UniProtKB-KW"/>
</dbReference>
<dbReference type="PANTHER" id="PTHR30050">
    <property type="entry name" value="CHROMOSOMAL REPLICATION INITIATOR PROTEIN DNAA"/>
    <property type="match status" value="1"/>
</dbReference>
<comment type="caution">
    <text evidence="2">The sequence shown here is derived from an EMBL/GenBank/DDBJ whole genome shotgun (WGS) entry which is preliminary data.</text>
</comment>
<dbReference type="Gene3D" id="3.40.50.300">
    <property type="entry name" value="P-loop containing nucleotide triphosphate hydrolases"/>
    <property type="match status" value="1"/>
</dbReference>
<dbReference type="CDD" id="cd00009">
    <property type="entry name" value="AAA"/>
    <property type="match status" value="1"/>
</dbReference>
<protein>
    <submittedName>
        <fullName evidence="2">ATP-binding protein</fullName>
    </submittedName>
</protein>
<dbReference type="Proteomes" id="UP000775500">
    <property type="component" value="Unassembled WGS sequence"/>
</dbReference>
<reference evidence="2 3" key="1">
    <citation type="journal article" date="2021" name="Sci. Rep.">
        <title>The distribution of antibiotic resistance genes in chicken gut microbiota commensals.</title>
        <authorList>
            <person name="Juricova H."/>
            <person name="Matiasovicova J."/>
            <person name="Kubasova T."/>
            <person name="Cejkova D."/>
            <person name="Rychlik I."/>
        </authorList>
    </citation>
    <scope>NUCLEOTIDE SEQUENCE [LARGE SCALE GENOMIC DNA]</scope>
    <source>
        <strain evidence="2 3">An423</strain>
    </source>
</reference>
<proteinExistence type="predicted"/>
<keyword evidence="2" id="KW-0547">Nucleotide-binding</keyword>
<dbReference type="Pfam" id="PF01695">
    <property type="entry name" value="IstB_IS21"/>
    <property type="match status" value="1"/>
</dbReference>
<dbReference type="InterPro" id="IPR027417">
    <property type="entry name" value="P-loop_NTPase"/>
</dbReference>
<sequence length="293" mass="33922">MEAFKKVQNMDLEWIVSLAQETEVHDFLKRHDLGMDFLKKNASDFLLWKETLDRCKDCPGLSSCSQPLPGKRKMLEIDEEGFLIQNFVSCAYQAAIDEKRKHQKKFWLSHMSSKEYEVDLSILAKGQAKEYQLAFRTILASIQDAQGVYLYGQPGVGKTYLMLGLCNLYAKENKSICFVKLPQLISDFKQKLTDNEYRLKNMSLLQKADIVVLDDMGAEAISAWTRDEIVLPVLEYRMTHQKKTYFTSNYALEELFNQYIIRNESNSKISALRLLERIRSLAKPCKLSGESRR</sequence>
<organism evidence="2 3">
    <name type="scientific">Faecalicoccus acidiformans</name>
    <dbReference type="NCBI Taxonomy" id="915173"/>
    <lineage>
        <taxon>Bacteria</taxon>
        <taxon>Bacillati</taxon>
        <taxon>Bacillota</taxon>
        <taxon>Erysipelotrichia</taxon>
        <taxon>Erysipelotrichales</taxon>
        <taxon>Erysipelotrichaceae</taxon>
        <taxon>Faecalicoccus</taxon>
    </lineage>
</organism>
<feature type="domain" description="IstB-like ATP-binding" evidence="1">
    <location>
        <begin position="99"/>
        <end position="255"/>
    </location>
</feature>
<dbReference type="RefSeq" id="WP_204684457.1">
    <property type="nucleotide sequence ID" value="NZ_JACJLU010000001.1"/>
</dbReference>
<dbReference type="SUPFAM" id="SSF52540">
    <property type="entry name" value="P-loop containing nucleoside triphosphate hydrolases"/>
    <property type="match status" value="1"/>
</dbReference>
<accession>A0ABS2FLR8</accession>
<keyword evidence="2" id="KW-0067">ATP-binding</keyword>